<reference evidence="2 3" key="1">
    <citation type="submission" date="2022-06" db="EMBL/GenBank/DDBJ databases">
        <title>Mycolicibacterium sp. CAU 1645 isolated from seawater.</title>
        <authorList>
            <person name="Kim W."/>
        </authorList>
    </citation>
    <scope>NUCLEOTIDE SEQUENCE [LARGE SCALE GENOMIC DNA]</scope>
    <source>
        <strain evidence="2 3">CAU 1645</strain>
    </source>
</reference>
<organism evidence="2 3">
    <name type="scientific">Mycolicibacterium arenosum</name>
    <dbReference type="NCBI Taxonomy" id="2952157"/>
    <lineage>
        <taxon>Bacteria</taxon>
        <taxon>Bacillati</taxon>
        <taxon>Actinomycetota</taxon>
        <taxon>Actinomycetes</taxon>
        <taxon>Mycobacteriales</taxon>
        <taxon>Mycobacteriaceae</taxon>
        <taxon>Mycolicibacterium</taxon>
    </lineage>
</organism>
<keyword evidence="1" id="KW-1133">Transmembrane helix</keyword>
<keyword evidence="1" id="KW-0812">Transmembrane</keyword>
<evidence type="ECO:0000313" key="2">
    <source>
        <dbReference type="EMBL" id="MCP9270812.1"/>
    </source>
</evidence>
<comment type="caution">
    <text evidence="2">The sequence shown here is derived from an EMBL/GenBank/DDBJ whole genome shotgun (WGS) entry which is preliminary data.</text>
</comment>
<accession>A0ABT1LX57</accession>
<evidence type="ECO:0000313" key="3">
    <source>
        <dbReference type="Proteomes" id="UP001651690"/>
    </source>
</evidence>
<gene>
    <name evidence="2" type="ORF">NM203_01280</name>
</gene>
<keyword evidence="1" id="KW-0472">Membrane</keyword>
<dbReference type="EMBL" id="JANDBD010000001">
    <property type="protein sequence ID" value="MCP9270812.1"/>
    <property type="molecule type" value="Genomic_DNA"/>
</dbReference>
<dbReference type="RefSeq" id="WP_255057781.1">
    <property type="nucleotide sequence ID" value="NZ_JANDBD010000001.1"/>
</dbReference>
<proteinExistence type="predicted"/>
<sequence length="90" mass="9970">MIVYEGLTVALIVVLAVAATAAIAVGLLNWMGAFFVVRCATCHHLTFASANRAQESCPHCRHPVLAHPIYAINHRDRRGEVRMVGDRLRY</sequence>
<evidence type="ECO:0000256" key="1">
    <source>
        <dbReference type="SAM" id="Phobius"/>
    </source>
</evidence>
<name>A0ABT1LX57_9MYCO</name>
<protein>
    <submittedName>
        <fullName evidence="2">Uncharacterized protein</fullName>
    </submittedName>
</protein>
<feature type="transmembrane region" description="Helical" evidence="1">
    <location>
        <begin position="6"/>
        <end position="28"/>
    </location>
</feature>
<dbReference type="Proteomes" id="UP001651690">
    <property type="component" value="Unassembled WGS sequence"/>
</dbReference>
<keyword evidence="3" id="KW-1185">Reference proteome</keyword>